<feature type="domain" description="Phospholipase C/D" evidence="1">
    <location>
        <begin position="5"/>
        <end position="135"/>
    </location>
</feature>
<evidence type="ECO:0000313" key="2">
    <source>
        <dbReference type="EMBL" id="MPM19424.1"/>
    </source>
</evidence>
<dbReference type="Pfam" id="PF00882">
    <property type="entry name" value="Zn_dep_PLPC"/>
    <property type="match status" value="1"/>
</dbReference>
<reference evidence="2" key="1">
    <citation type="submission" date="2019-08" db="EMBL/GenBank/DDBJ databases">
        <authorList>
            <person name="Kucharzyk K."/>
            <person name="Murdoch R.W."/>
            <person name="Higgins S."/>
            <person name="Loffler F."/>
        </authorList>
    </citation>
    <scope>NUCLEOTIDE SEQUENCE</scope>
</reference>
<organism evidence="2">
    <name type="scientific">bioreactor metagenome</name>
    <dbReference type="NCBI Taxonomy" id="1076179"/>
    <lineage>
        <taxon>unclassified sequences</taxon>
        <taxon>metagenomes</taxon>
        <taxon>ecological metagenomes</taxon>
    </lineage>
</organism>
<dbReference type="EMBL" id="VSSQ01003174">
    <property type="protein sequence ID" value="MPM19424.1"/>
    <property type="molecule type" value="Genomic_DNA"/>
</dbReference>
<dbReference type="AlphaFoldDB" id="A0A644XZJ4"/>
<gene>
    <name evidence="2" type="ORF">SDC9_65848</name>
</gene>
<name>A0A644XZJ4_9ZZZZ</name>
<accession>A0A644XZJ4</accession>
<evidence type="ECO:0000259" key="1">
    <source>
        <dbReference type="Pfam" id="PF00882"/>
    </source>
</evidence>
<protein>
    <recommendedName>
        <fullName evidence="1">Phospholipase C/D domain-containing protein</fullName>
    </recommendedName>
</protein>
<sequence>MNTFSHILLGKLLWSCLKEEHGIVLHRRLFIRGNYTPDFSLELLSMPHYMKYWRGFVDAELQSLSALRPPGGPVGKELSHRLGVLCHYLSDFFCRAHCEDFQGGMAAHVDYERRLHQFLTKRQHHLRAARYLSACPGDRDSLVAALDAYQTAYRSARQTLSSDAAFSLQVCIDLMVRLLPAAAEAPAPATAGGLAS</sequence>
<proteinExistence type="predicted"/>
<dbReference type="InterPro" id="IPR029002">
    <property type="entry name" value="PLPC/GPLD1"/>
</dbReference>
<comment type="caution">
    <text evidence="2">The sequence shown here is derived from an EMBL/GenBank/DDBJ whole genome shotgun (WGS) entry which is preliminary data.</text>
</comment>